<dbReference type="Proteomes" id="UP000198775">
    <property type="component" value="Unassembled WGS sequence"/>
</dbReference>
<dbReference type="InterPro" id="IPR050833">
    <property type="entry name" value="Poly_Biosynth_Transport"/>
</dbReference>
<feature type="transmembrane region" description="Helical" evidence="6">
    <location>
        <begin position="405"/>
        <end position="425"/>
    </location>
</feature>
<feature type="transmembrane region" description="Helical" evidence="6">
    <location>
        <begin position="431"/>
        <end position="455"/>
    </location>
</feature>
<feature type="transmembrane region" description="Helical" evidence="6">
    <location>
        <begin position="104"/>
        <end position="123"/>
    </location>
</feature>
<accession>A0A1H8VGL0</accession>
<dbReference type="PANTHER" id="PTHR30250:SF11">
    <property type="entry name" value="O-ANTIGEN TRANSPORTER-RELATED"/>
    <property type="match status" value="1"/>
</dbReference>
<keyword evidence="5 6" id="KW-0472">Membrane</keyword>
<evidence type="ECO:0000313" key="8">
    <source>
        <dbReference type="Proteomes" id="UP000198775"/>
    </source>
</evidence>
<evidence type="ECO:0000256" key="6">
    <source>
        <dbReference type="SAM" id="Phobius"/>
    </source>
</evidence>
<feature type="transmembrane region" description="Helical" evidence="6">
    <location>
        <begin position="75"/>
        <end position="98"/>
    </location>
</feature>
<feature type="transmembrane region" description="Helical" evidence="6">
    <location>
        <begin position="204"/>
        <end position="228"/>
    </location>
</feature>
<name>A0A1H8VGL0_9EURY</name>
<evidence type="ECO:0000256" key="2">
    <source>
        <dbReference type="ARBA" id="ARBA00022475"/>
    </source>
</evidence>
<sequence length="471" mass="50503">MNLARSSIRVFAARAASSLIAFLGITFFARELGSHQMGVFFLFQAMLGMIAIPADFGINSGVTKRLSEGESPGSVLSTAILLKCLLLLPFVAGIVVFRSLINDYLGADLALLLVVALVLQESAKLTIQVLEGELRVGETAGPVFARKLVYVGVGAVFVFRGADVRGIIFGLLAGLVVMLAWGARKSSTALGLPSIRYARSLFDYSKYAVVSSIGGYFYSWMDVAIIGLFLTQSDVGVYEIAWRVTTVVMLFSSSIATTIFPQVSQWDAGDATERIESLLSEAISPALFVAIPAFFGVVILSKEILGLVFGAEYTAGWLVLIILMGEKVIQSVHIILGRSLQGINRPDLAAKAGVISMVLNFALNVVLVFEYGLIGAAVATVLSFIVNSILHAYYLSMFVSIRIPYMRIGGCVAASFAMAIFLYIVESTVLISSLPILLLIIGLGMVVYAGFALIIPPSRGVFLDIFRRAVG</sequence>
<dbReference type="GO" id="GO:0005886">
    <property type="term" value="C:plasma membrane"/>
    <property type="evidence" value="ECO:0007669"/>
    <property type="project" value="UniProtKB-SubCell"/>
</dbReference>
<evidence type="ECO:0000256" key="4">
    <source>
        <dbReference type="ARBA" id="ARBA00022989"/>
    </source>
</evidence>
<feature type="transmembrane region" description="Helical" evidence="6">
    <location>
        <begin position="313"/>
        <end position="336"/>
    </location>
</feature>
<organism evidence="7 8">
    <name type="scientific">Halorientalis persicus</name>
    <dbReference type="NCBI Taxonomy" id="1367881"/>
    <lineage>
        <taxon>Archaea</taxon>
        <taxon>Methanobacteriati</taxon>
        <taxon>Methanobacteriota</taxon>
        <taxon>Stenosarchaea group</taxon>
        <taxon>Halobacteria</taxon>
        <taxon>Halobacteriales</taxon>
        <taxon>Haloarculaceae</taxon>
        <taxon>Halorientalis</taxon>
    </lineage>
</organism>
<feature type="transmembrane region" description="Helical" evidence="6">
    <location>
        <begin position="282"/>
        <end position="301"/>
    </location>
</feature>
<feature type="transmembrane region" description="Helical" evidence="6">
    <location>
        <begin position="240"/>
        <end position="261"/>
    </location>
</feature>
<keyword evidence="8" id="KW-1185">Reference proteome</keyword>
<dbReference type="CDD" id="cd13128">
    <property type="entry name" value="MATE_Wzx_like"/>
    <property type="match status" value="1"/>
</dbReference>
<proteinExistence type="predicted"/>
<gene>
    <name evidence="7" type="ORF">SAMN05216388_103722</name>
</gene>
<dbReference type="RefSeq" id="WP_092664051.1">
    <property type="nucleotide sequence ID" value="NZ_FOCX01000037.1"/>
</dbReference>
<feature type="transmembrane region" description="Helical" evidence="6">
    <location>
        <begin position="12"/>
        <end position="29"/>
    </location>
</feature>
<keyword evidence="4 6" id="KW-1133">Transmembrane helix</keyword>
<feature type="transmembrane region" description="Helical" evidence="6">
    <location>
        <begin position="166"/>
        <end position="183"/>
    </location>
</feature>
<evidence type="ECO:0000313" key="7">
    <source>
        <dbReference type="EMBL" id="SEP14541.1"/>
    </source>
</evidence>
<dbReference type="OrthoDB" id="112053at2157"/>
<evidence type="ECO:0000256" key="1">
    <source>
        <dbReference type="ARBA" id="ARBA00004651"/>
    </source>
</evidence>
<keyword evidence="2" id="KW-1003">Cell membrane</keyword>
<feature type="transmembrane region" description="Helical" evidence="6">
    <location>
        <begin position="373"/>
        <end position="393"/>
    </location>
</feature>
<dbReference type="EMBL" id="FOCX01000037">
    <property type="protein sequence ID" value="SEP14541.1"/>
    <property type="molecule type" value="Genomic_DNA"/>
</dbReference>
<evidence type="ECO:0000256" key="5">
    <source>
        <dbReference type="ARBA" id="ARBA00023136"/>
    </source>
</evidence>
<dbReference type="Pfam" id="PF13440">
    <property type="entry name" value="Polysacc_synt_3"/>
    <property type="match status" value="1"/>
</dbReference>
<evidence type="ECO:0000256" key="3">
    <source>
        <dbReference type="ARBA" id="ARBA00022692"/>
    </source>
</evidence>
<protein>
    <submittedName>
        <fullName evidence="7">Membrane protein involved in the export of O-antigen and teichoic acid</fullName>
    </submittedName>
</protein>
<dbReference type="AlphaFoldDB" id="A0A1H8VGL0"/>
<comment type="subcellular location">
    <subcellularLocation>
        <location evidence="1">Cell membrane</location>
        <topology evidence="1">Multi-pass membrane protein</topology>
    </subcellularLocation>
</comment>
<dbReference type="PANTHER" id="PTHR30250">
    <property type="entry name" value="PST FAMILY PREDICTED COLANIC ACID TRANSPORTER"/>
    <property type="match status" value="1"/>
</dbReference>
<keyword evidence="3 6" id="KW-0812">Transmembrane</keyword>
<reference evidence="8" key="1">
    <citation type="submission" date="2016-10" db="EMBL/GenBank/DDBJ databases">
        <authorList>
            <person name="Varghese N."/>
            <person name="Submissions S."/>
        </authorList>
    </citation>
    <scope>NUCLEOTIDE SEQUENCE [LARGE SCALE GENOMIC DNA]</scope>
    <source>
        <strain evidence="8">IBRC-M 10043</strain>
    </source>
</reference>
<feature type="transmembrane region" description="Helical" evidence="6">
    <location>
        <begin position="35"/>
        <end position="54"/>
    </location>
</feature>